<gene>
    <name evidence="2" type="ORF">Eldridge_095</name>
</gene>
<feature type="region of interest" description="Disordered" evidence="1">
    <location>
        <begin position="110"/>
        <end position="129"/>
    </location>
</feature>
<dbReference type="GeneID" id="28801754"/>
<evidence type="ECO:0000313" key="3">
    <source>
        <dbReference type="Proteomes" id="UP000204502"/>
    </source>
</evidence>
<reference evidence="2 3" key="1">
    <citation type="journal article" date="2016" name="Genome Announc.">
        <title>Complete Genome Sequence of Bacillus megaterium Bacteriophage Eldridge.</title>
        <authorList>
            <person name="Reveille A.M."/>
            <person name="Eldridge K.A."/>
            <person name="Temple L.M."/>
        </authorList>
    </citation>
    <scope>NUCLEOTIDE SEQUENCE [LARGE SCALE GENOMIC DNA]</scope>
</reference>
<dbReference type="RefSeq" id="YP_009274799.1">
    <property type="nucleotide sequence ID" value="NC_030920.1"/>
</dbReference>
<evidence type="ECO:0000256" key="1">
    <source>
        <dbReference type="SAM" id="MobiDB-lite"/>
    </source>
</evidence>
<dbReference type="Proteomes" id="UP000204502">
    <property type="component" value="Segment"/>
</dbReference>
<keyword evidence="3" id="KW-1185">Reference proteome</keyword>
<evidence type="ECO:0000313" key="2">
    <source>
        <dbReference type="EMBL" id="AMB18675.1"/>
    </source>
</evidence>
<accession>A0A0Y0C554</accession>
<protein>
    <submittedName>
        <fullName evidence="2">CRISPR/Cas system-associated transcriptional regulator CasRa</fullName>
    </submittedName>
</protein>
<dbReference type="OrthoDB" id="2009at10239"/>
<name>A0A0Y0C554_9CAUD</name>
<dbReference type="EMBL" id="KU253712">
    <property type="protein sequence ID" value="AMB18675.1"/>
    <property type="molecule type" value="Genomic_DNA"/>
</dbReference>
<proteinExistence type="predicted"/>
<organism evidence="2 3">
    <name type="scientific">Bacillus phage Eldridge</name>
    <dbReference type="NCBI Taxonomy" id="1776293"/>
    <lineage>
        <taxon>Viruses</taxon>
        <taxon>Duplodnaviria</taxon>
        <taxon>Heunggongvirae</taxon>
        <taxon>Uroviricota</taxon>
        <taxon>Caudoviricetes</taxon>
        <taxon>Herelleviridae</taxon>
        <taxon>Bastillevirinae</taxon>
        <taxon>Eldridgevirus</taxon>
        <taxon>Eldridgevirus eldridge</taxon>
    </lineage>
</organism>
<sequence>MTENVYVNLSVVDLKPAVLNFLSELADTAKESVFVTRMKDLAAELGRDIRTVQRYMKELTSKEIIELKGRKGRGGATVIRFNAELIQFTTSDKALVNSEEPIDIDELLQTKIPKKKPEHNPNKRPRRTKTQMAEAKLLQDEKQVKIDKLNGQLQMLGGVPNWEWFQQTDNPVGNYKTYLLSRLYNRYAALYIDRHNARALVLKKGTAVDKVSEYYDVLGLDKVIGTSRWAQFESFRLFCEENNIDPASYLTAQFNRSTLNPKGTNPSKLLPFVNALISDASYKVYQDFCDYEERRDPDTTFYNALPFDFASDFVVQAIRSAYYNAHESNGLLPYRGAIKELLKETHYKTDGQRALAAYYYTIVDDMKNKGVSKKDQETIKKFYIMQCLIQTEGRSALPYHVILGSSITQWALATYEHSGLPREDIKKYKAVLLSSLVLPNATNEVKQAEGANLYYSMETLAETRQVLALIQQQQGLYLNIGDVQDALKAYDKHKVPVCDLSMLDVQEIVKHGGVQAEVGIDLQSITQTEKKDKIVFQGSVNEGGTVDNLLNSLNLG</sequence>
<feature type="compositionally biased region" description="Basic residues" evidence="1">
    <location>
        <begin position="112"/>
        <end position="129"/>
    </location>
</feature>
<dbReference type="KEGG" id="vg:28801754"/>